<evidence type="ECO:0000313" key="2">
    <source>
        <dbReference type="EMBL" id="ADJ41840.1"/>
    </source>
</evidence>
<dbReference type="KEGG" id="amd:AMED_0015"/>
<dbReference type="CDD" id="cd00093">
    <property type="entry name" value="HTH_XRE"/>
    <property type="match status" value="1"/>
</dbReference>
<accession>A0A0H3CUZ9</accession>
<organism evidence="2 3">
    <name type="scientific">Amycolatopsis mediterranei (strain U-32)</name>
    <dbReference type="NCBI Taxonomy" id="749927"/>
    <lineage>
        <taxon>Bacteria</taxon>
        <taxon>Bacillati</taxon>
        <taxon>Actinomycetota</taxon>
        <taxon>Actinomycetes</taxon>
        <taxon>Pseudonocardiales</taxon>
        <taxon>Pseudonocardiaceae</taxon>
        <taxon>Amycolatopsis</taxon>
    </lineage>
</organism>
<dbReference type="Pfam" id="PF19054">
    <property type="entry name" value="DUF5753"/>
    <property type="match status" value="1"/>
</dbReference>
<evidence type="ECO:0000313" key="3">
    <source>
        <dbReference type="Proteomes" id="UP000000328"/>
    </source>
</evidence>
<dbReference type="HOGENOM" id="CLU_055817_1_0_11"/>
<reference evidence="2 3" key="1">
    <citation type="journal article" date="2010" name="Cell Res.">
        <title>Complete genome sequence of the rifamycin SV-producing Amycolatopsis mediterranei U32 revealed its genetic characteristics in phylogeny and metabolism.</title>
        <authorList>
            <person name="Zhao W."/>
            <person name="Zhong Y."/>
            <person name="Yuan H."/>
            <person name="Wang J."/>
            <person name="Zheng H."/>
            <person name="Wang Y."/>
            <person name="Cen X."/>
            <person name="Xu F."/>
            <person name="Bai J."/>
            <person name="Han X."/>
            <person name="Lu G."/>
            <person name="Zhu Y."/>
            <person name="Shao Z."/>
            <person name="Yan H."/>
            <person name="Li C."/>
            <person name="Peng N."/>
            <person name="Zhang Z."/>
            <person name="Zhang Y."/>
            <person name="Lin W."/>
            <person name="Fan Y."/>
            <person name="Qin Z."/>
            <person name="Hu Y."/>
            <person name="Zhu B."/>
            <person name="Wang S."/>
            <person name="Ding X."/>
            <person name="Zhao G.P."/>
        </authorList>
    </citation>
    <scope>NUCLEOTIDE SEQUENCE [LARGE SCALE GENOMIC DNA]</scope>
    <source>
        <strain evidence="3">U-32</strain>
    </source>
</reference>
<dbReference type="eggNOG" id="COG1396">
    <property type="taxonomic scope" value="Bacteria"/>
</dbReference>
<feature type="domain" description="HTH cro/C1-type" evidence="1">
    <location>
        <begin position="17"/>
        <end position="71"/>
    </location>
</feature>
<dbReference type="PROSITE" id="PS50943">
    <property type="entry name" value="HTH_CROC1"/>
    <property type="match status" value="1"/>
</dbReference>
<dbReference type="GeneID" id="92867813"/>
<dbReference type="EMBL" id="CP002000">
    <property type="protein sequence ID" value="ADJ41840.1"/>
    <property type="molecule type" value="Genomic_DNA"/>
</dbReference>
<sequence length="265" mass="29199">MTEAALRPAVIALAGGLREARNERGIGLRRLAAMVDLHHAVLSSFELGQRAPQDTIVAHILGVLRTPQDVRDHLIDLARRSHDRDLIDRTGRAENYLRTAFEQRSSRVTEWSPSLIPDVLQTAEYAGALRDTGLLAPEVTDVGCLLRTACQLALSDKPGPLYTFLIGEAATRPDACTPDVLRDQLDQLRTWTRRPRVAVRLVPAADCPPGLVGPFTFYEHRAGALAVALRHHHGGAAYSTDQAVLTTYKETVRALQRRATENAWP</sequence>
<dbReference type="InterPro" id="IPR010982">
    <property type="entry name" value="Lambda_DNA-bd_dom_sf"/>
</dbReference>
<dbReference type="OrthoDB" id="3609657at2"/>
<dbReference type="Proteomes" id="UP000000328">
    <property type="component" value="Chromosome"/>
</dbReference>
<proteinExistence type="predicted"/>
<dbReference type="PATRIC" id="fig|749927.5.peg.16"/>
<dbReference type="InterPro" id="IPR043917">
    <property type="entry name" value="DUF5753"/>
</dbReference>
<protein>
    <submittedName>
        <fullName evidence="2">XRE family transcriptional regulator</fullName>
    </submittedName>
</protein>
<dbReference type="GO" id="GO:0003677">
    <property type="term" value="F:DNA binding"/>
    <property type="evidence" value="ECO:0007669"/>
    <property type="project" value="InterPro"/>
</dbReference>
<evidence type="ECO:0000259" key="1">
    <source>
        <dbReference type="PROSITE" id="PS50943"/>
    </source>
</evidence>
<gene>
    <name evidence="2" type="ordered locus">AMED_0015</name>
</gene>
<dbReference type="AlphaFoldDB" id="A0A0H3CUZ9"/>
<dbReference type="Gene3D" id="1.10.260.40">
    <property type="entry name" value="lambda repressor-like DNA-binding domains"/>
    <property type="match status" value="1"/>
</dbReference>
<dbReference type="InterPro" id="IPR001387">
    <property type="entry name" value="Cro/C1-type_HTH"/>
</dbReference>
<dbReference type="SUPFAM" id="SSF47413">
    <property type="entry name" value="lambda repressor-like DNA-binding domains"/>
    <property type="match status" value="1"/>
</dbReference>
<name>A0A0H3CUZ9_AMYMU</name>
<dbReference type="RefSeq" id="WP_013221968.1">
    <property type="nucleotide sequence ID" value="NC_014318.1"/>
</dbReference>